<accession>A0A0E9LZI5</accession>
<dbReference type="Proteomes" id="UP000032900">
    <property type="component" value="Unassembled WGS sequence"/>
</dbReference>
<dbReference type="Gene3D" id="3.40.30.10">
    <property type="entry name" value="Glutaredoxin"/>
    <property type="match status" value="1"/>
</dbReference>
<keyword evidence="3" id="KW-1185">Reference proteome</keyword>
<dbReference type="OrthoDB" id="9799122at2"/>
<organism evidence="2 3">
    <name type="scientific">Geofilum rubicundum JCM 15548</name>
    <dbReference type="NCBI Taxonomy" id="1236989"/>
    <lineage>
        <taxon>Bacteria</taxon>
        <taxon>Pseudomonadati</taxon>
        <taxon>Bacteroidota</taxon>
        <taxon>Bacteroidia</taxon>
        <taxon>Marinilabiliales</taxon>
        <taxon>Marinilabiliaceae</taxon>
        <taxon>Geofilum</taxon>
    </lineage>
</organism>
<evidence type="ECO:0000313" key="2">
    <source>
        <dbReference type="EMBL" id="GAO30664.1"/>
    </source>
</evidence>
<dbReference type="RefSeq" id="WP_062125830.1">
    <property type="nucleotide sequence ID" value="NZ_BAZW01000027.1"/>
</dbReference>
<protein>
    <submittedName>
        <fullName evidence="2">2-hydroxychromene-2-carboxylate isomerase/DsbA-like thioredoxin domain</fullName>
    </submittedName>
</protein>
<reference evidence="2 3" key="1">
    <citation type="journal article" date="2015" name="Microbes Environ.">
        <title>Distribution and evolution of nitrogen fixation genes in the phylum bacteroidetes.</title>
        <authorList>
            <person name="Inoue J."/>
            <person name="Oshima K."/>
            <person name="Suda W."/>
            <person name="Sakamoto M."/>
            <person name="Iino T."/>
            <person name="Noda S."/>
            <person name="Hongoh Y."/>
            <person name="Hattori M."/>
            <person name="Ohkuma M."/>
        </authorList>
    </citation>
    <scope>NUCLEOTIDE SEQUENCE [LARGE SCALE GENOMIC DNA]</scope>
    <source>
        <strain evidence="2">JCM 15548</strain>
    </source>
</reference>
<dbReference type="GO" id="GO:0016853">
    <property type="term" value="F:isomerase activity"/>
    <property type="evidence" value="ECO:0007669"/>
    <property type="project" value="UniProtKB-KW"/>
</dbReference>
<dbReference type="SUPFAM" id="SSF52833">
    <property type="entry name" value="Thioredoxin-like"/>
    <property type="match status" value="1"/>
</dbReference>
<dbReference type="STRING" id="1236989.JCM15548_12962"/>
<keyword evidence="2" id="KW-0413">Isomerase</keyword>
<dbReference type="PANTHER" id="PTHR13887">
    <property type="entry name" value="GLUTATHIONE S-TRANSFERASE KAPPA"/>
    <property type="match status" value="1"/>
</dbReference>
<dbReference type="GO" id="GO:0016491">
    <property type="term" value="F:oxidoreductase activity"/>
    <property type="evidence" value="ECO:0007669"/>
    <property type="project" value="InterPro"/>
</dbReference>
<dbReference type="PANTHER" id="PTHR13887:SF41">
    <property type="entry name" value="THIOREDOXIN SUPERFAMILY PROTEIN"/>
    <property type="match status" value="1"/>
</dbReference>
<dbReference type="CDD" id="cd03024">
    <property type="entry name" value="DsbA_FrnE"/>
    <property type="match status" value="1"/>
</dbReference>
<dbReference type="InterPro" id="IPR036249">
    <property type="entry name" value="Thioredoxin-like_sf"/>
</dbReference>
<comment type="caution">
    <text evidence="2">The sequence shown here is derived from an EMBL/GenBank/DDBJ whole genome shotgun (WGS) entry which is preliminary data.</text>
</comment>
<gene>
    <name evidence="2" type="ORF">JCM15548_12962</name>
</gene>
<name>A0A0E9LZI5_9BACT</name>
<evidence type="ECO:0000313" key="3">
    <source>
        <dbReference type="Proteomes" id="UP000032900"/>
    </source>
</evidence>
<feature type="domain" description="DSBA-like thioredoxin" evidence="1">
    <location>
        <begin position="8"/>
        <end position="208"/>
    </location>
</feature>
<sequence>MNNKKVKVEIWTDVMCPFCYIGKRKFEAGLAKFAHKDEVEVIWKSFQLDPELKNDGTLNLTAYMARRKSVSLEEAATMSEGATQKAAMVGLHYNLDKVIPSNTLKAHQLAHFAKKHGLQSQAEELLFRSYFIDGQDIDKDATLLQLVEELGLSTETFKGALDRQTYVPDVKADIAEAKALGIRMIPHFLVNRQYVISGSYDSQTFTDMLTKAYNEEQQSPIPINIEFTQGDSCDLDGNCD</sequence>
<dbReference type="InterPro" id="IPR001853">
    <property type="entry name" value="DSBA-like_thioredoxin_dom"/>
</dbReference>
<proteinExistence type="predicted"/>
<dbReference type="AlphaFoldDB" id="A0A0E9LZI5"/>
<evidence type="ECO:0000259" key="1">
    <source>
        <dbReference type="Pfam" id="PF01323"/>
    </source>
</evidence>
<dbReference type="EMBL" id="BAZW01000027">
    <property type="protein sequence ID" value="GAO30664.1"/>
    <property type="molecule type" value="Genomic_DNA"/>
</dbReference>
<dbReference type="Pfam" id="PF01323">
    <property type="entry name" value="DSBA"/>
    <property type="match status" value="1"/>
</dbReference>